<dbReference type="Proteomes" id="UP000280228">
    <property type="component" value="Chromosome"/>
</dbReference>
<reference evidence="2 3" key="1">
    <citation type="submission" date="2018-12" db="EMBL/GenBank/DDBJ databases">
        <title>Persistence of Moraxella catarrhalis in Chronic Obstructive Pulmonary Disease and Regulation of the Hag/MID Adhesin.</title>
        <authorList>
            <person name="Murphy T."/>
            <person name="Zhao X."/>
            <person name="Vyas G."/>
            <person name="Aluvathingal J."/>
            <person name="Nadendla S."/>
            <person name="Tallon L."/>
            <person name="Tettelin H."/>
        </authorList>
    </citation>
    <scope>NUCLEOTIDE SEQUENCE [LARGE SCALE GENOMIC DNA]</scope>
    <source>
        <strain evidence="2 3">46P58B1</strain>
    </source>
</reference>
<dbReference type="PROSITE" id="PS51750">
    <property type="entry name" value="BRO_N"/>
    <property type="match status" value="1"/>
</dbReference>
<evidence type="ECO:0000313" key="2">
    <source>
        <dbReference type="EMBL" id="AZQ93700.1"/>
    </source>
</evidence>
<dbReference type="RefSeq" id="WP_126705139.1">
    <property type="nucleotide sequence ID" value="NZ_CP034662.1"/>
</dbReference>
<organism evidence="2 3">
    <name type="scientific">Moraxella catarrhalis</name>
    <name type="common">Branhamella catarrhalis</name>
    <dbReference type="NCBI Taxonomy" id="480"/>
    <lineage>
        <taxon>Bacteria</taxon>
        <taxon>Pseudomonadati</taxon>
        <taxon>Pseudomonadota</taxon>
        <taxon>Gammaproteobacteria</taxon>
        <taxon>Moraxellales</taxon>
        <taxon>Moraxellaceae</taxon>
        <taxon>Moraxella</taxon>
    </lineage>
</organism>
<dbReference type="PANTHER" id="PTHR36180">
    <property type="entry name" value="DNA-BINDING PROTEIN-RELATED-RELATED"/>
    <property type="match status" value="1"/>
</dbReference>
<gene>
    <name evidence="2" type="ORF">EJK53_1605</name>
</gene>
<name>A0A3S9QGD3_MORCA</name>
<protein>
    <submittedName>
        <fullName evidence="2">BRO family, N-terminal domain protein</fullName>
    </submittedName>
</protein>
<dbReference type="PANTHER" id="PTHR36180:SF2">
    <property type="entry name" value="BRO FAMILY PROTEIN"/>
    <property type="match status" value="1"/>
</dbReference>
<accession>A0A3S9QGD3</accession>
<evidence type="ECO:0000313" key="3">
    <source>
        <dbReference type="Proteomes" id="UP000280228"/>
    </source>
</evidence>
<dbReference type="InterPro" id="IPR003497">
    <property type="entry name" value="BRO_N_domain"/>
</dbReference>
<sequence length="266" mass="30750">MQTQISIFNFESTKQVRTAIRDGGDIWFCLPDVAGILAIKNSRDIVAKQLDKKGVEKIYTPTVGGQQELTFINEPNLYRVIFRSNKAEAVKFQNWVFDEVLPTIRKTGQYTIAFATKDERKPLVQAVNMLVGETGAIYSNVWKMIHQRFDVDCVDELTNEQVYQAVEYVHGLILQHGKKPVDDVLLYKVLVDSAVYLRDYAQLIKQMRDIRFFDENMGKNMYNFVADNINDIVKLAHDMKLTNKNGRPMFEKNRINYYGGATLIYR</sequence>
<feature type="domain" description="Bro-N" evidence="1">
    <location>
        <begin position="2"/>
        <end position="108"/>
    </location>
</feature>
<dbReference type="EMBL" id="CP034662">
    <property type="protein sequence ID" value="AZQ93700.1"/>
    <property type="molecule type" value="Genomic_DNA"/>
</dbReference>
<dbReference type="Pfam" id="PF02498">
    <property type="entry name" value="Bro-N"/>
    <property type="match status" value="1"/>
</dbReference>
<evidence type="ECO:0000259" key="1">
    <source>
        <dbReference type="PROSITE" id="PS51750"/>
    </source>
</evidence>
<dbReference type="SMART" id="SM01040">
    <property type="entry name" value="Bro-N"/>
    <property type="match status" value="1"/>
</dbReference>
<dbReference type="AlphaFoldDB" id="A0A3S9QGD3"/>
<proteinExistence type="predicted"/>